<dbReference type="Proteomes" id="UP000037122">
    <property type="component" value="Unassembled WGS sequence"/>
</dbReference>
<organism evidence="1 2">
    <name type="scientific">Candidozyma auris</name>
    <name type="common">Yeast</name>
    <name type="synonym">Candida auris</name>
    <dbReference type="NCBI Taxonomy" id="498019"/>
    <lineage>
        <taxon>Eukaryota</taxon>
        <taxon>Fungi</taxon>
        <taxon>Dikarya</taxon>
        <taxon>Ascomycota</taxon>
        <taxon>Saccharomycotina</taxon>
        <taxon>Pichiomycetes</taxon>
        <taxon>Metschnikowiaceae</taxon>
        <taxon>Candidozyma</taxon>
    </lineage>
</organism>
<comment type="caution">
    <text evidence="1">The sequence shown here is derived from an EMBL/GenBank/DDBJ whole genome shotgun (WGS) entry which is preliminary data.</text>
</comment>
<dbReference type="EMBL" id="LGST01000049">
    <property type="protein sequence ID" value="KND96825.1"/>
    <property type="molecule type" value="Genomic_DNA"/>
</dbReference>
<evidence type="ECO:0000313" key="2">
    <source>
        <dbReference type="Proteomes" id="UP000037122"/>
    </source>
</evidence>
<sequence length="49" mass="5559">MRNDMSDMYLHLFAQTAHGQPSPQLHVPIGQFVEEHDDAELGSLGDPYY</sequence>
<dbReference type="AlphaFoldDB" id="A0A0L0NT25"/>
<accession>A0A0L0NT25</accession>
<proteinExistence type="predicted"/>
<evidence type="ECO:0000313" key="1">
    <source>
        <dbReference type="EMBL" id="KND96825.1"/>
    </source>
</evidence>
<gene>
    <name evidence="1" type="ORF">QG37_06803</name>
</gene>
<dbReference type="VEuPathDB" id="FungiDB:QG37_06803"/>
<reference evidence="2" key="1">
    <citation type="journal article" date="2015" name="BMC Genomics">
        <title>Draft genome of a commonly misdiagnosed multidrug resistant pathogen Candida auris.</title>
        <authorList>
            <person name="Chatterjee S."/>
            <person name="Alampalli S.V."/>
            <person name="Nageshan R.K."/>
            <person name="Chettiar S.T."/>
            <person name="Joshi S."/>
            <person name="Tatu U.S."/>
        </authorList>
    </citation>
    <scope>NUCLEOTIDE SEQUENCE [LARGE SCALE GENOMIC DNA]</scope>
    <source>
        <strain evidence="2">6684</strain>
    </source>
</reference>
<protein>
    <submittedName>
        <fullName evidence="1">Uncharacterized protein</fullName>
    </submittedName>
</protein>
<name>A0A0L0NT25_CANAR</name>